<dbReference type="Proteomes" id="UP000055035">
    <property type="component" value="Unassembled WGS sequence"/>
</dbReference>
<dbReference type="EMBL" id="LNYJ01000011">
    <property type="protein sequence ID" value="KTD16259.1"/>
    <property type="molecule type" value="Genomic_DNA"/>
</dbReference>
<feature type="chain" id="PRO_5006914523" description="Outer membrane protein beta-barrel domain-containing protein" evidence="1">
    <location>
        <begin position="21"/>
        <end position="214"/>
    </location>
</feature>
<comment type="caution">
    <text evidence="2">The sequence shown here is derived from an EMBL/GenBank/DDBJ whole genome shotgun (WGS) entry which is preliminary data.</text>
</comment>
<dbReference type="PATRIC" id="fig|456.5.peg.597"/>
<name>A0A0W0V817_9GAMM</name>
<keyword evidence="1" id="KW-0732">Signal</keyword>
<accession>A0A0W0V817</accession>
<dbReference type="SUPFAM" id="SSF56925">
    <property type="entry name" value="OMPA-like"/>
    <property type="match status" value="1"/>
</dbReference>
<organism evidence="2 3">
    <name type="scientific">Legionella jordanis</name>
    <dbReference type="NCBI Taxonomy" id="456"/>
    <lineage>
        <taxon>Bacteria</taxon>
        <taxon>Pseudomonadati</taxon>
        <taxon>Pseudomonadota</taxon>
        <taxon>Gammaproteobacteria</taxon>
        <taxon>Legionellales</taxon>
        <taxon>Legionellaceae</taxon>
        <taxon>Legionella</taxon>
    </lineage>
</organism>
<protein>
    <recommendedName>
        <fullName evidence="4">Outer membrane protein beta-barrel domain-containing protein</fullName>
    </recommendedName>
</protein>
<reference evidence="2 3" key="1">
    <citation type="submission" date="2015-11" db="EMBL/GenBank/DDBJ databases">
        <title>Genomic analysis of 38 Legionella species identifies large and diverse effector repertoires.</title>
        <authorList>
            <person name="Burstein D."/>
            <person name="Amaro F."/>
            <person name="Zusman T."/>
            <person name="Lifshitz Z."/>
            <person name="Cohen O."/>
            <person name="Gilbert J.A."/>
            <person name="Pupko T."/>
            <person name="Shuman H.A."/>
            <person name="Segal G."/>
        </authorList>
    </citation>
    <scope>NUCLEOTIDE SEQUENCE [LARGE SCALE GENOMIC DNA]</scope>
    <source>
        <strain evidence="2 3">BL-540</strain>
    </source>
</reference>
<sequence length="214" mass="23212">MTHKTRTIALGCVLSFNALAGTYLPAISLEENQGNRWSILASLGYSQFEHVYSDDGQTALGRLAIGAELLTTTKTAFGLEVGVQNGNHMRVKLPADTIDLVGGVVRTTVKPMLDFLLTANTIPISESLLFAQLKGGIAYRQWQMERNFISNKTELAGEVQAGFGYPLTEVTSLNLLYQGVFGGKARFHPPLNDPGYFSSIPTQHGILFGFSVIA</sequence>
<keyword evidence="3" id="KW-1185">Reference proteome</keyword>
<gene>
    <name evidence="2" type="ORF">Ljor_0565</name>
</gene>
<dbReference type="InterPro" id="IPR011250">
    <property type="entry name" value="OMP/PagP_B-barrel"/>
</dbReference>
<evidence type="ECO:0000256" key="1">
    <source>
        <dbReference type="SAM" id="SignalP"/>
    </source>
</evidence>
<evidence type="ECO:0000313" key="3">
    <source>
        <dbReference type="Proteomes" id="UP000055035"/>
    </source>
</evidence>
<proteinExistence type="predicted"/>
<dbReference type="RefSeq" id="WP_058470126.1">
    <property type="nucleotide sequence ID" value="NZ_CAAAIC010000004.1"/>
</dbReference>
<feature type="signal peptide" evidence="1">
    <location>
        <begin position="1"/>
        <end position="20"/>
    </location>
</feature>
<dbReference type="AlphaFoldDB" id="A0A0W0V817"/>
<evidence type="ECO:0008006" key="4">
    <source>
        <dbReference type="Google" id="ProtNLM"/>
    </source>
</evidence>
<evidence type="ECO:0000313" key="2">
    <source>
        <dbReference type="EMBL" id="KTD16259.1"/>
    </source>
</evidence>